<reference evidence="2" key="1">
    <citation type="journal article" date="2023" name="Science">
        <title>Elucidation of the pathway for biosynthesis of saponin adjuvants from the soapbark tree.</title>
        <authorList>
            <person name="Reed J."/>
            <person name="Orme A."/>
            <person name="El-Demerdash A."/>
            <person name="Owen C."/>
            <person name="Martin L.B.B."/>
            <person name="Misra R.C."/>
            <person name="Kikuchi S."/>
            <person name="Rejzek M."/>
            <person name="Martin A.C."/>
            <person name="Harkess A."/>
            <person name="Leebens-Mack J."/>
            <person name="Louveau T."/>
            <person name="Stephenson M.J."/>
            <person name="Osbourn A."/>
        </authorList>
    </citation>
    <scope>NUCLEOTIDE SEQUENCE</scope>
    <source>
        <strain evidence="2">S10</strain>
    </source>
</reference>
<feature type="region of interest" description="Disordered" evidence="1">
    <location>
        <begin position="1"/>
        <end position="37"/>
    </location>
</feature>
<accession>A0AAD7P521</accession>
<dbReference type="PANTHER" id="PTHR34410:SF2">
    <property type="entry name" value="RRNA INTRON-ENCODED HOMING ENDONUCLEASE"/>
    <property type="match status" value="1"/>
</dbReference>
<dbReference type="EMBL" id="JARAOO010000081">
    <property type="protein sequence ID" value="KAJ7942357.1"/>
    <property type="molecule type" value="Genomic_DNA"/>
</dbReference>
<dbReference type="KEGG" id="qsa:O6P43_034601"/>
<keyword evidence="2" id="KW-0255">Endonuclease</keyword>
<dbReference type="AlphaFoldDB" id="A0AAD7P521"/>
<evidence type="ECO:0000256" key="1">
    <source>
        <dbReference type="SAM" id="MobiDB-lite"/>
    </source>
</evidence>
<comment type="caution">
    <text evidence="2">The sequence shown here is derived from an EMBL/GenBank/DDBJ whole genome shotgun (WGS) entry which is preliminary data.</text>
</comment>
<evidence type="ECO:0000313" key="3">
    <source>
        <dbReference type="Proteomes" id="UP001163823"/>
    </source>
</evidence>
<name>A0AAD7P521_QUISA</name>
<keyword evidence="3" id="KW-1185">Reference proteome</keyword>
<dbReference type="GO" id="GO:0004519">
    <property type="term" value="F:endonuclease activity"/>
    <property type="evidence" value="ECO:0007669"/>
    <property type="project" value="UniProtKB-KW"/>
</dbReference>
<keyword evidence="2" id="KW-0540">Nuclease</keyword>
<feature type="region of interest" description="Disordered" evidence="1">
    <location>
        <begin position="64"/>
        <end position="94"/>
    </location>
</feature>
<protein>
    <submittedName>
        <fullName evidence="2">rRNA intron-encoded homing endonuclease</fullName>
    </submittedName>
</protein>
<feature type="compositionally biased region" description="Basic and acidic residues" evidence="1">
    <location>
        <begin position="77"/>
        <end position="93"/>
    </location>
</feature>
<sequence length="386" mass="41474">MSRRDLHAPATRAEPSGGWRAEPLEGEGADAPGGDDAPQRCPVYLSCLAGQARLHPSLPLLVRHSSASRGPAPCSRTELHARSTPHRGTEGRHGLGCKLPVPVLATCTTEFQTLDRPPPADARPGQSADRRAVLAFLSARSTLRAVRPAPARFALGRSTRLYRRRGRPAPCRRTSPVLIDDARARVAPPSAPARGGSCGARPSRRNATWLILPVVICLSQRLSHACVIKKLVVGPWAGSIGPPSGVHRPARPFYRRCAPGLNWPGRASGAVTLKKLECSKQAYALYTLAWDNIIGFRSYSVGLRDRTFAKDVFINQERKLGARRRSDTVLVSTINDADQGSADVAYRTPPAPYEKSKFLGSGGSMVARLKLKGIDGRAPPGVEPAA</sequence>
<gene>
    <name evidence="2" type="ORF">O6P43_034601</name>
</gene>
<dbReference type="Proteomes" id="UP001163823">
    <property type="component" value="Unassembled WGS sequence"/>
</dbReference>
<keyword evidence="2" id="KW-0378">Hydrolase</keyword>
<organism evidence="2 3">
    <name type="scientific">Quillaja saponaria</name>
    <name type="common">Soap bark tree</name>
    <dbReference type="NCBI Taxonomy" id="32244"/>
    <lineage>
        <taxon>Eukaryota</taxon>
        <taxon>Viridiplantae</taxon>
        <taxon>Streptophyta</taxon>
        <taxon>Embryophyta</taxon>
        <taxon>Tracheophyta</taxon>
        <taxon>Spermatophyta</taxon>
        <taxon>Magnoliopsida</taxon>
        <taxon>eudicotyledons</taxon>
        <taxon>Gunneridae</taxon>
        <taxon>Pentapetalae</taxon>
        <taxon>rosids</taxon>
        <taxon>fabids</taxon>
        <taxon>Fabales</taxon>
        <taxon>Quillajaceae</taxon>
        <taxon>Quillaja</taxon>
    </lineage>
</organism>
<proteinExistence type="predicted"/>
<dbReference type="PANTHER" id="PTHR34410">
    <property type="entry name" value="INTRON-ENCODED HOMING ENDONUCLEASE, PUTATIVE-RELATED"/>
    <property type="match status" value="1"/>
</dbReference>
<evidence type="ECO:0000313" key="2">
    <source>
        <dbReference type="EMBL" id="KAJ7942357.1"/>
    </source>
</evidence>